<organism evidence="2 3">
    <name type="scientific">Paludisphaera borealis</name>
    <dbReference type="NCBI Taxonomy" id="1387353"/>
    <lineage>
        <taxon>Bacteria</taxon>
        <taxon>Pseudomonadati</taxon>
        <taxon>Planctomycetota</taxon>
        <taxon>Planctomycetia</taxon>
        <taxon>Isosphaerales</taxon>
        <taxon>Isosphaeraceae</taxon>
        <taxon>Paludisphaera</taxon>
    </lineage>
</organism>
<evidence type="ECO:0000313" key="2">
    <source>
        <dbReference type="EMBL" id="APW58975.1"/>
    </source>
</evidence>
<evidence type="ECO:0000256" key="1">
    <source>
        <dbReference type="ARBA" id="ARBA00009600"/>
    </source>
</evidence>
<dbReference type="RefSeq" id="WP_237170703.1">
    <property type="nucleotide sequence ID" value="NZ_CP019082.1"/>
</dbReference>
<dbReference type="PANTHER" id="PTHR30327:SF1">
    <property type="entry name" value="UPF0301 PROTEIN YQGE"/>
    <property type="match status" value="1"/>
</dbReference>
<dbReference type="InterPro" id="IPR003774">
    <property type="entry name" value="AlgH-like"/>
</dbReference>
<dbReference type="SUPFAM" id="SSF143456">
    <property type="entry name" value="VC0467-like"/>
    <property type="match status" value="1"/>
</dbReference>
<dbReference type="AlphaFoldDB" id="A0A1U7CJ60"/>
<dbReference type="STRING" id="1387353.BSF38_00388"/>
<dbReference type="GO" id="GO:0005829">
    <property type="term" value="C:cytosol"/>
    <property type="evidence" value="ECO:0007669"/>
    <property type="project" value="TreeGrafter"/>
</dbReference>
<dbReference type="Pfam" id="PF02622">
    <property type="entry name" value="DUF179"/>
    <property type="match status" value="1"/>
</dbReference>
<accession>A0A1U7CJ60</accession>
<dbReference type="Proteomes" id="UP000186309">
    <property type="component" value="Chromosome"/>
</dbReference>
<dbReference type="PANTHER" id="PTHR30327">
    <property type="entry name" value="UNCHARACTERIZED PROTEIN YQGE"/>
    <property type="match status" value="1"/>
</dbReference>
<gene>
    <name evidence="2" type="ORF">BSF38_00388</name>
</gene>
<keyword evidence="3" id="KW-1185">Reference proteome</keyword>
<dbReference type="EMBL" id="CP019082">
    <property type="protein sequence ID" value="APW58975.1"/>
    <property type="molecule type" value="Genomic_DNA"/>
</dbReference>
<dbReference type="KEGG" id="pbor:BSF38_00388"/>
<reference evidence="3" key="1">
    <citation type="submission" date="2016-12" db="EMBL/GenBank/DDBJ databases">
        <title>Comparative genomics of four Isosphaeraceae planctomycetes: a common pool of plasmids and glycoside hydrolase genes.</title>
        <authorList>
            <person name="Ivanova A."/>
        </authorList>
    </citation>
    <scope>NUCLEOTIDE SEQUENCE [LARGE SCALE GENOMIC DNA]</scope>
    <source>
        <strain evidence="3">PX4</strain>
    </source>
</reference>
<comment type="similarity">
    <text evidence="1">Belongs to the UPF0301 (AlgH) family.</text>
</comment>
<name>A0A1U7CJ60_9BACT</name>
<evidence type="ECO:0000313" key="3">
    <source>
        <dbReference type="Proteomes" id="UP000186309"/>
    </source>
</evidence>
<sequence length="187" mass="20499">MAIQSLKGHLLIATPEVHSSLFARSVVLMVEHTEDEGAKGIILNLPTSATMTDLAGKLFDEDFVWDKPLHLGGPVAGPLLVLHTDQGLADLEVVSGVYMALDAVKSQHLISMEVEPSLVVANFSCWAPGQLEDELSNDVWLTTPADTAHIFLRGDQDLWQTAIRQIRADKLKEIMRLREPLGDPSLN</sequence>
<protein>
    <submittedName>
        <fullName evidence="2">Uncharacterized protein</fullName>
    </submittedName>
</protein>
<proteinExistence type="inferred from homology"/>
<dbReference type="Gene3D" id="3.40.1740.10">
    <property type="entry name" value="VC0467-like"/>
    <property type="match status" value="1"/>
</dbReference>